<evidence type="ECO:0000259" key="4">
    <source>
        <dbReference type="PROSITE" id="PS50956"/>
    </source>
</evidence>
<organism evidence="5 6">
    <name type="scientific">Lichenicola cladoniae</name>
    <dbReference type="NCBI Taxonomy" id="1484109"/>
    <lineage>
        <taxon>Bacteria</taxon>
        <taxon>Pseudomonadati</taxon>
        <taxon>Pseudomonadota</taxon>
        <taxon>Alphaproteobacteria</taxon>
        <taxon>Acetobacterales</taxon>
        <taxon>Acetobacteraceae</taxon>
        <taxon>Lichenicola</taxon>
    </lineage>
</organism>
<dbReference type="PROSITE" id="PS00519">
    <property type="entry name" value="HTH_ASNC_1"/>
    <property type="match status" value="1"/>
</dbReference>
<dbReference type="EMBL" id="CP053712">
    <property type="protein sequence ID" value="QKE93843.1"/>
    <property type="molecule type" value="Genomic_DNA"/>
</dbReference>
<dbReference type="InterPro" id="IPR019885">
    <property type="entry name" value="Tscrpt_reg_HTH_AsnC-type_CS"/>
</dbReference>
<evidence type="ECO:0000256" key="1">
    <source>
        <dbReference type="ARBA" id="ARBA00023015"/>
    </source>
</evidence>
<evidence type="ECO:0000313" key="5">
    <source>
        <dbReference type="EMBL" id="QKE93843.1"/>
    </source>
</evidence>
<sequence length="159" mass="18173">MVDFDQFDARILNRLQFNATDTVAELANLTGLSSNACWRRVKNLEAAGVIRQRVALLDAAKLNLGTTVFVSIRTNQHNEVWLKSFSETVIAIPEVVEFYRMSGKVDYLLKIVVSDIPHYDRVYRKLIRLMSLYDVNSNFAMEQLKCTTVLPLSQIESRS</sequence>
<proteinExistence type="predicted"/>
<dbReference type="RefSeq" id="WP_171837418.1">
    <property type="nucleotide sequence ID" value="NZ_CP053712.1"/>
</dbReference>
<dbReference type="SMART" id="SM00344">
    <property type="entry name" value="HTH_ASNC"/>
    <property type="match status" value="1"/>
</dbReference>
<dbReference type="GO" id="GO:0043200">
    <property type="term" value="P:response to amino acid"/>
    <property type="evidence" value="ECO:0007669"/>
    <property type="project" value="TreeGrafter"/>
</dbReference>
<keyword evidence="6" id="KW-1185">Reference proteome</keyword>
<dbReference type="InterPro" id="IPR019887">
    <property type="entry name" value="Tscrpt_reg_AsnC/Lrp_C"/>
</dbReference>
<name>A0A6M8HZ89_9PROT</name>
<dbReference type="SUPFAM" id="SSF54909">
    <property type="entry name" value="Dimeric alpha+beta barrel"/>
    <property type="match status" value="1"/>
</dbReference>
<keyword evidence="3" id="KW-0804">Transcription</keyword>
<accession>A0A6M8HZ89</accession>
<dbReference type="Gene3D" id="1.10.10.10">
    <property type="entry name" value="Winged helix-like DNA-binding domain superfamily/Winged helix DNA-binding domain"/>
    <property type="match status" value="1"/>
</dbReference>
<dbReference type="Proteomes" id="UP000500767">
    <property type="component" value="Plasmid unnamed5"/>
</dbReference>
<gene>
    <name evidence="5" type="ORF">HN018_27265</name>
</gene>
<dbReference type="GO" id="GO:0006355">
    <property type="term" value="P:regulation of DNA-templated transcription"/>
    <property type="evidence" value="ECO:0007669"/>
    <property type="project" value="UniProtKB-ARBA"/>
</dbReference>
<evidence type="ECO:0000313" key="6">
    <source>
        <dbReference type="Proteomes" id="UP000500767"/>
    </source>
</evidence>
<geneLocation type="plasmid" evidence="5 6">
    <name>unnamed5</name>
</geneLocation>
<evidence type="ECO:0000256" key="2">
    <source>
        <dbReference type="ARBA" id="ARBA00023125"/>
    </source>
</evidence>
<dbReference type="PRINTS" id="PR00033">
    <property type="entry name" value="HTHASNC"/>
</dbReference>
<dbReference type="KEGG" id="lck:HN018_27265"/>
<dbReference type="InterPro" id="IPR036388">
    <property type="entry name" value="WH-like_DNA-bd_sf"/>
</dbReference>
<dbReference type="PANTHER" id="PTHR30154">
    <property type="entry name" value="LEUCINE-RESPONSIVE REGULATORY PROTEIN"/>
    <property type="match status" value="1"/>
</dbReference>
<dbReference type="PROSITE" id="PS50956">
    <property type="entry name" value="HTH_ASNC_2"/>
    <property type="match status" value="1"/>
</dbReference>
<dbReference type="Pfam" id="PF01037">
    <property type="entry name" value="AsnC_trans_reg"/>
    <property type="match status" value="1"/>
</dbReference>
<dbReference type="InterPro" id="IPR019888">
    <property type="entry name" value="Tscrpt_reg_AsnC-like"/>
</dbReference>
<dbReference type="InterPro" id="IPR011991">
    <property type="entry name" value="ArsR-like_HTH"/>
</dbReference>
<dbReference type="PANTHER" id="PTHR30154:SF17">
    <property type="entry name" value="DNA-BINDING TRANSCRIPTIONAL ACTIVATOR DECR"/>
    <property type="match status" value="1"/>
</dbReference>
<dbReference type="Pfam" id="PF13412">
    <property type="entry name" value="HTH_24"/>
    <property type="match status" value="1"/>
</dbReference>
<dbReference type="GO" id="GO:0005829">
    <property type="term" value="C:cytosol"/>
    <property type="evidence" value="ECO:0007669"/>
    <property type="project" value="TreeGrafter"/>
</dbReference>
<keyword evidence="2" id="KW-0238">DNA-binding</keyword>
<protein>
    <submittedName>
        <fullName evidence="5">Lrp/AsnC family transcriptional regulator</fullName>
    </submittedName>
</protein>
<dbReference type="CDD" id="cd00090">
    <property type="entry name" value="HTH_ARSR"/>
    <property type="match status" value="1"/>
</dbReference>
<dbReference type="GO" id="GO:0043565">
    <property type="term" value="F:sequence-specific DNA binding"/>
    <property type="evidence" value="ECO:0007669"/>
    <property type="project" value="InterPro"/>
</dbReference>
<keyword evidence="5" id="KW-0614">Plasmid</keyword>
<keyword evidence="1" id="KW-0805">Transcription regulation</keyword>
<dbReference type="InterPro" id="IPR036390">
    <property type="entry name" value="WH_DNA-bd_sf"/>
</dbReference>
<dbReference type="AlphaFoldDB" id="A0A6M8HZ89"/>
<dbReference type="InterPro" id="IPR011008">
    <property type="entry name" value="Dimeric_a/b-barrel"/>
</dbReference>
<dbReference type="Gene3D" id="3.30.70.920">
    <property type="match status" value="1"/>
</dbReference>
<feature type="domain" description="HTH asnC-type" evidence="4">
    <location>
        <begin position="4"/>
        <end position="65"/>
    </location>
</feature>
<reference evidence="5 6" key="1">
    <citation type="journal article" date="2014" name="World J. Microbiol. Biotechnol.">
        <title>Biodiversity and physiological characteristics of Antarctic and Arctic lichens-associated bacteria.</title>
        <authorList>
            <person name="Lee Y.M."/>
            <person name="Kim E.H."/>
            <person name="Lee H.K."/>
            <person name="Hong S.G."/>
        </authorList>
    </citation>
    <scope>NUCLEOTIDE SEQUENCE [LARGE SCALE GENOMIC DNA]</scope>
    <source>
        <strain evidence="5 6">PAMC 26569</strain>
        <plasmid evidence="5">unnamed5</plasmid>
    </source>
</reference>
<evidence type="ECO:0000256" key="3">
    <source>
        <dbReference type="ARBA" id="ARBA00023163"/>
    </source>
</evidence>
<dbReference type="SUPFAM" id="SSF46785">
    <property type="entry name" value="Winged helix' DNA-binding domain"/>
    <property type="match status" value="1"/>
</dbReference>
<dbReference type="InterPro" id="IPR000485">
    <property type="entry name" value="AsnC-type_HTH_dom"/>
</dbReference>